<evidence type="ECO:0000256" key="7">
    <source>
        <dbReference type="ARBA" id="ARBA00023136"/>
    </source>
</evidence>
<proteinExistence type="inferred from homology"/>
<accession>A0ABQ1I9Z6</accession>
<sequence>MTPNEAIDIGREALWVMIKLGAPVMLVALTVGLVISLIQALTQIQEMTLSFVPKIIAIVVALVIFLPFMWTGLADYTAVLYARIPAIGAAP</sequence>
<keyword evidence="10" id="KW-0282">Flagellum</keyword>
<feature type="transmembrane region" description="Helical" evidence="9">
    <location>
        <begin position="20"/>
        <end position="39"/>
    </location>
</feature>
<comment type="function">
    <text evidence="9">Role in flagellar biosynthesis.</text>
</comment>
<comment type="caution">
    <text evidence="10">The sequence shown here is derived from an EMBL/GenBank/DDBJ whole genome shotgun (WGS) entry which is preliminary data.</text>
</comment>
<keyword evidence="11" id="KW-1185">Reference proteome</keyword>
<dbReference type="PIRSF" id="PIRSF004669">
    <property type="entry name" value="FliQ"/>
    <property type="match status" value="1"/>
</dbReference>
<name>A0ABQ1I9Z6_9PROT</name>
<evidence type="ECO:0000256" key="9">
    <source>
        <dbReference type="RuleBase" id="RU364090"/>
    </source>
</evidence>
<comment type="subcellular location">
    <subcellularLocation>
        <location evidence="1 9">Cell membrane</location>
        <topology evidence="1">Multi-pass membrane protein</topology>
    </subcellularLocation>
    <subcellularLocation>
        <location evidence="9">Bacterial flagellum basal body</location>
    </subcellularLocation>
</comment>
<dbReference type="PANTHER" id="PTHR34040">
    <property type="entry name" value="FLAGELLAR BIOSYNTHETIC PROTEIN FLIQ"/>
    <property type="match status" value="1"/>
</dbReference>
<evidence type="ECO:0000256" key="2">
    <source>
        <dbReference type="ARBA" id="ARBA00006156"/>
    </source>
</evidence>
<organism evidence="10 11">
    <name type="scientific">Tistrella bauzanensis</name>
    <dbReference type="NCBI Taxonomy" id="657419"/>
    <lineage>
        <taxon>Bacteria</taxon>
        <taxon>Pseudomonadati</taxon>
        <taxon>Pseudomonadota</taxon>
        <taxon>Alphaproteobacteria</taxon>
        <taxon>Geminicoccales</taxon>
        <taxon>Geminicoccaceae</taxon>
        <taxon>Tistrella</taxon>
    </lineage>
</organism>
<dbReference type="Pfam" id="PF01313">
    <property type="entry name" value="Bac_export_3"/>
    <property type="match status" value="1"/>
</dbReference>
<dbReference type="PANTHER" id="PTHR34040:SF2">
    <property type="entry name" value="FLAGELLAR BIOSYNTHETIC PROTEIN FLIQ"/>
    <property type="match status" value="1"/>
</dbReference>
<dbReference type="InterPro" id="IPR006305">
    <property type="entry name" value="FliQ"/>
</dbReference>
<keyword evidence="10" id="KW-0969">Cilium</keyword>
<keyword evidence="6 9" id="KW-1133">Transmembrane helix</keyword>
<feature type="transmembrane region" description="Helical" evidence="9">
    <location>
        <begin position="51"/>
        <end position="70"/>
    </location>
</feature>
<dbReference type="PRINTS" id="PR00952">
    <property type="entry name" value="TYPE3IMQPROT"/>
</dbReference>
<dbReference type="NCBIfam" id="TIGR01402">
    <property type="entry name" value="fliQ"/>
    <property type="match status" value="1"/>
</dbReference>
<keyword evidence="10" id="KW-0966">Cell projection</keyword>
<keyword evidence="5 9" id="KW-0812">Transmembrane</keyword>
<dbReference type="InterPro" id="IPR002191">
    <property type="entry name" value="Bac_export_3"/>
</dbReference>
<evidence type="ECO:0000256" key="1">
    <source>
        <dbReference type="ARBA" id="ARBA00004651"/>
    </source>
</evidence>
<dbReference type="Proteomes" id="UP000603352">
    <property type="component" value="Unassembled WGS sequence"/>
</dbReference>
<evidence type="ECO:0000256" key="4">
    <source>
        <dbReference type="ARBA" id="ARBA00022475"/>
    </source>
</evidence>
<keyword evidence="7 9" id="KW-0472">Membrane</keyword>
<gene>
    <name evidence="9 10" type="primary">fliQ</name>
    <name evidence="10" type="ORF">GCM10011505_03620</name>
</gene>
<protein>
    <recommendedName>
        <fullName evidence="3 9">Flagellar biosynthetic protein FliQ</fullName>
    </recommendedName>
</protein>
<dbReference type="EMBL" id="BMDZ01000002">
    <property type="protein sequence ID" value="GGB25684.1"/>
    <property type="molecule type" value="Genomic_DNA"/>
</dbReference>
<evidence type="ECO:0000256" key="6">
    <source>
        <dbReference type="ARBA" id="ARBA00022989"/>
    </source>
</evidence>
<dbReference type="RefSeq" id="WP_188574267.1">
    <property type="nucleotide sequence ID" value="NZ_BMDZ01000002.1"/>
</dbReference>
<evidence type="ECO:0000256" key="5">
    <source>
        <dbReference type="ARBA" id="ARBA00022692"/>
    </source>
</evidence>
<evidence type="ECO:0000313" key="11">
    <source>
        <dbReference type="Proteomes" id="UP000603352"/>
    </source>
</evidence>
<evidence type="ECO:0000256" key="8">
    <source>
        <dbReference type="ARBA" id="ARBA00023143"/>
    </source>
</evidence>
<evidence type="ECO:0000256" key="3">
    <source>
        <dbReference type="ARBA" id="ARBA00021718"/>
    </source>
</evidence>
<comment type="similarity">
    <text evidence="2 9">Belongs to the FliQ/MopD/SpaQ family.</text>
</comment>
<keyword evidence="8 9" id="KW-0975">Bacterial flagellum</keyword>
<keyword evidence="4 9" id="KW-1003">Cell membrane</keyword>
<evidence type="ECO:0000313" key="10">
    <source>
        <dbReference type="EMBL" id="GGB25684.1"/>
    </source>
</evidence>
<dbReference type="NCBIfam" id="NF004671">
    <property type="entry name" value="PRK06010.1"/>
    <property type="match status" value="1"/>
</dbReference>
<reference evidence="11" key="1">
    <citation type="journal article" date="2019" name="Int. J. Syst. Evol. Microbiol.">
        <title>The Global Catalogue of Microorganisms (GCM) 10K type strain sequencing project: providing services to taxonomists for standard genome sequencing and annotation.</title>
        <authorList>
            <consortium name="The Broad Institute Genomics Platform"/>
            <consortium name="The Broad Institute Genome Sequencing Center for Infectious Disease"/>
            <person name="Wu L."/>
            <person name="Ma J."/>
        </authorList>
    </citation>
    <scope>NUCLEOTIDE SEQUENCE [LARGE SCALE GENOMIC DNA]</scope>
    <source>
        <strain evidence="11">CGMCC 1.10188</strain>
    </source>
</reference>